<dbReference type="VEuPathDB" id="VectorBase:SSCA002860"/>
<organism evidence="1 2">
    <name type="scientific">Sarcoptes scabiei</name>
    <name type="common">Itch mite</name>
    <name type="synonym">Acarus scabiei</name>
    <dbReference type="NCBI Taxonomy" id="52283"/>
    <lineage>
        <taxon>Eukaryota</taxon>
        <taxon>Metazoa</taxon>
        <taxon>Ecdysozoa</taxon>
        <taxon>Arthropoda</taxon>
        <taxon>Chelicerata</taxon>
        <taxon>Arachnida</taxon>
        <taxon>Acari</taxon>
        <taxon>Acariformes</taxon>
        <taxon>Sarcoptiformes</taxon>
        <taxon>Astigmata</taxon>
        <taxon>Psoroptidia</taxon>
        <taxon>Sarcoptoidea</taxon>
        <taxon>Sarcoptidae</taxon>
        <taxon>Sarcoptinae</taxon>
        <taxon>Sarcoptes</taxon>
    </lineage>
</organism>
<name>A0A132A9C5_SARSC</name>
<sequence length="27" mass="3139">MNRISRTGISIIKINNLCTNIFVKIEF</sequence>
<evidence type="ECO:0000313" key="2">
    <source>
        <dbReference type="Proteomes" id="UP000616769"/>
    </source>
</evidence>
<evidence type="ECO:0000313" key="1">
    <source>
        <dbReference type="EMBL" id="KPM07469.1"/>
    </source>
</evidence>
<dbReference type="EMBL" id="JXLN01011586">
    <property type="protein sequence ID" value="KPM07469.1"/>
    <property type="molecule type" value="Genomic_DNA"/>
</dbReference>
<dbReference type="Proteomes" id="UP000616769">
    <property type="component" value="Unassembled WGS sequence"/>
</dbReference>
<proteinExistence type="predicted"/>
<comment type="caution">
    <text evidence="1">The sequence shown here is derived from an EMBL/GenBank/DDBJ whole genome shotgun (WGS) entry which is preliminary data.</text>
</comment>
<dbReference type="AlphaFoldDB" id="A0A132A9C5"/>
<protein>
    <submittedName>
        <fullName evidence="1">Uncharacterized protein</fullName>
    </submittedName>
</protein>
<reference evidence="1 2" key="1">
    <citation type="journal article" date="2015" name="Parasit. Vectors">
        <title>Draft genome of the scabies mite.</title>
        <authorList>
            <person name="Rider S.D.Jr."/>
            <person name="Morgan M.S."/>
            <person name="Arlian L.G."/>
        </authorList>
    </citation>
    <scope>NUCLEOTIDE SEQUENCE [LARGE SCALE GENOMIC DNA]</scope>
    <source>
        <strain evidence="1">Arlian Lab</strain>
    </source>
</reference>
<accession>A0A132A9C5</accession>
<gene>
    <name evidence="1" type="ORF">QR98_0059630</name>
</gene>